<name>A0A2S6HVV7_9FIRM</name>
<evidence type="ECO:0000313" key="3">
    <source>
        <dbReference type="EMBL" id="PPK82072.1"/>
    </source>
</evidence>
<evidence type="ECO:0000313" key="4">
    <source>
        <dbReference type="Proteomes" id="UP000237749"/>
    </source>
</evidence>
<reference evidence="3 4" key="1">
    <citation type="submission" date="2018-02" db="EMBL/GenBank/DDBJ databases">
        <title>Genomic Encyclopedia of Archaeal and Bacterial Type Strains, Phase II (KMG-II): from individual species to whole genera.</title>
        <authorList>
            <person name="Goeker M."/>
        </authorList>
    </citation>
    <scope>NUCLEOTIDE SEQUENCE [LARGE SCALE GENOMIC DNA]</scope>
    <source>
        <strain evidence="3 4">DSM 3808</strain>
    </source>
</reference>
<sequence length="330" mass="37970">MKVLILGNRLFSYDMQWGFKQAGYEASVLTANTVNQMEQILTNCDADLIITLGAPLELKHDVMSYLGNNRPKSLKHIHWDTDGISSTYFLSKTGDGIEMDIIYASKPDLVLTMCPEMRQFIMKKGFPCEMMYYAYCPVVHHPMEGLNTKDEFINLIGNSYAMIYPFHPEHYRYKSLQILLKPLLENGYQIQLYGDPGYLPLIKQILAMDTPQIHYHGGMAYDRTCAAYNSSFINLVTQNHQQTITKRTFEILGSGGFVLSSDNAEIRNLFTPGRDLVVSSSPEQTLELVEYYKKNKDEWMNIRKNAALSVQNHTYKQRAEYIIEQYNKCL</sequence>
<dbReference type="EMBL" id="PTJA01000003">
    <property type="protein sequence ID" value="PPK82072.1"/>
    <property type="molecule type" value="Genomic_DNA"/>
</dbReference>
<dbReference type="Proteomes" id="UP000237749">
    <property type="component" value="Unassembled WGS sequence"/>
</dbReference>
<dbReference type="RefSeq" id="WP_104436123.1">
    <property type="nucleotide sequence ID" value="NZ_PTJA01000003.1"/>
</dbReference>
<dbReference type="Pfam" id="PF12996">
    <property type="entry name" value="DUF3880"/>
    <property type="match status" value="1"/>
</dbReference>
<proteinExistence type="predicted"/>
<evidence type="ECO:0000259" key="1">
    <source>
        <dbReference type="Pfam" id="PF12996"/>
    </source>
</evidence>
<evidence type="ECO:0000259" key="2">
    <source>
        <dbReference type="Pfam" id="PF13524"/>
    </source>
</evidence>
<dbReference type="OrthoDB" id="9786870at2"/>
<comment type="caution">
    <text evidence="3">The sequence shown here is derived from an EMBL/GenBank/DDBJ whole genome shotgun (WGS) entry which is preliminary data.</text>
</comment>
<gene>
    <name evidence="3" type="ORF">BXY41_103287</name>
</gene>
<dbReference type="SUPFAM" id="SSF53756">
    <property type="entry name" value="UDP-Glycosyltransferase/glycogen phosphorylase"/>
    <property type="match status" value="1"/>
</dbReference>
<dbReference type="InterPro" id="IPR055259">
    <property type="entry name" value="YkvP/CgeB_Glyco_trans-like"/>
</dbReference>
<feature type="domain" description="Spore protein YkvP/CgeB glycosyl transferase-like" evidence="2">
    <location>
        <begin position="178"/>
        <end position="323"/>
    </location>
</feature>
<accession>A0A2S6HVV7</accession>
<organism evidence="3 4">
    <name type="scientific">Lacrimispora xylanisolvens</name>
    <dbReference type="NCBI Taxonomy" id="384636"/>
    <lineage>
        <taxon>Bacteria</taxon>
        <taxon>Bacillati</taxon>
        <taxon>Bacillota</taxon>
        <taxon>Clostridia</taxon>
        <taxon>Lachnospirales</taxon>
        <taxon>Lachnospiraceae</taxon>
        <taxon>Lacrimispora</taxon>
    </lineage>
</organism>
<dbReference type="InterPro" id="IPR024542">
    <property type="entry name" value="YkvP_N"/>
</dbReference>
<keyword evidence="4" id="KW-1185">Reference proteome</keyword>
<feature type="domain" description="Spore protein YkvP N-terminal" evidence="1">
    <location>
        <begin position="10"/>
        <end position="114"/>
    </location>
</feature>
<protein>
    <submittedName>
        <fullName evidence="3">Spore maturation protein CgeB</fullName>
    </submittedName>
</protein>
<dbReference type="Pfam" id="PF13524">
    <property type="entry name" value="Glyco_trans_1_2"/>
    <property type="match status" value="1"/>
</dbReference>
<dbReference type="AlphaFoldDB" id="A0A2S6HVV7"/>